<dbReference type="AlphaFoldDB" id="J3EUY6"/>
<sequence length="65" mass="7245">MFAEVSSVKHLLEIQSGLGKPYRICVSLSQAMGGVWWVGVRGRLLAASLFRLFETSGTIYRSRDL</sequence>
<name>J3EUY6_9EURY</name>
<organism evidence="1 2">
    <name type="scientific">Halogranum salarium B-1</name>
    <dbReference type="NCBI Taxonomy" id="1210908"/>
    <lineage>
        <taxon>Archaea</taxon>
        <taxon>Methanobacteriati</taxon>
        <taxon>Methanobacteriota</taxon>
        <taxon>Stenosarchaea group</taxon>
        <taxon>Halobacteria</taxon>
        <taxon>Halobacteriales</taxon>
        <taxon>Haloferacaceae</taxon>
    </lineage>
</organism>
<comment type="caution">
    <text evidence="1">The sequence shown here is derived from an EMBL/GenBank/DDBJ whole genome shotgun (WGS) entry which is preliminary data.</text>
</comment>
<proteinExistence type="predicted"/>
<reference evidence="1 2" key="1">
    <citation type="journal article" date="2012" name="J. Bacteriol.">
        <title>Draft Genome Sequence of the Extremely Halophilic Archaeon Halogranum salarium B-1T.</title>
        <authorList>
            <person name="Kim K.K."/>
            <person name="Lee K.C."/>
            <person name="Lee J.S."/>
        </authorList>
    </citation>
    <scope>NUCLEOTIDE SEQUENCE [LARGE SCALE GENOMIC DNA]</scope>
    <source>
        <strain evidence="1 2">B-1</strain>
    </source>
</reference>
<gene>
    <name evidence="1" type="ORF">HSB1_37140</name>
</gene>
<accession>J3EUY6</accession>
<dbReference type="Proteomes" id="UP000007813">
    <property type="component" value="Unassembled WGS sequence"/>
</dbReference>
<evidence type="ECO:0000313" key="2">
    <source>
        <dbReference type="Proteomes" id="UP000007813"/>
    </source>
</evidence>
<protein>
    <submittedName>
        <fullName evidence="1">Uncharacterized protein</fullName>
    </submittedName>
</protein>
<dbReference type="EMBL" id="ALJD01000009">
    <property type="protein sequence ID" value="EJN58297.1"/>
    <property type="molecule type" value="Genomic_DNA"/>
</dbReference>
<evidence type="ECO:0000313" key="1">
    <source>
        <dbReference type="EMBL" id="EJN58297.1"/>
    </source>
</evidence>